<keyword evidence="3" id="KW-0378">Hydrolase</keyword>
<dbReference type="GO" id="GO:0016787">
    <property type="term" value="F:hydrolase activity"/>
    <property type="evidence" value="ECO:0007669"/>
    <property type="project" value="UniProtKB-KW"/>
</dbReference>
<dbReference type="Proteomes" id="UP000548476">
    <property type="component" value="Unassembled WGS sequence"/>
</dbReference>
<dbReference type="EMBL" id="JACHGT010000012">
    <property type="protein sequence ID" value="MBB6037295.1"/>
    <property type="molecule type" value="Genomic_DNA"/>
</dbReference>
<evidence type="ECO:0000313" key="7">
    <source>
        <dbReference type="Proteomes" id="UP000548476"/>
    </source>
</evidence>
<evidence type="ECO:0000256" key="5">
    <source>
        <dbReference type="SAM" id="MobiDB-lite"/>
    </source>
</evidence>
<keyword evidence="7" id="KW-1185">Reference proteome</keyword>
<accession>A0A841FMQ2</accession>
<feature type="region of interest" description="Disordered" evidence="5">
    <location>
        <begin position="189"/>
        <end position="219"/>
    </location>
</feature>
<keyword evidence="4" id="KW-0342">GTP-binding</keyword>
<dbReference type="Gene3D" id="3.40.50.300">
    <property type="entry name" value="P-loop containing nucleotide triphosphate hydrolases"/>
    <property type="match status" value="1"/>
</dbReference>
<dbReference type="GO" id="GO:0005525">
    <property type="term" value="F:GTP binding"/>
    <property type="evidence" value="ECO:0007669"/>
    <property type="project" value="UniProtKB-KW"/>
</dbReference>
<keyword evidence="2" id="KW-0547">Nucleotide-binding</keyword>
<name>A0A841FMQ2_9ACTN</name>
<evidence type="ECO:0000256" key="3">
    <source>
        <dbReference type="ARBA" id="ARBA00022801"/>
    </source>
</evidence>
<proteinExistence type="inferred from homology"/>
<gene>
    <name evidence="6" type="ORF">HNR73_005171</name>
</gene>
<comment type="caution">
    <text evidence="6">The sequence shown here is derived from an EMBL/GenBank/DDBJ whole genome shotgun (WGS) entry which is preliminary data.</text>
</comment>
<dbReference type="RefSeq" id="WP_184790127.1">
    <property type="nucleotide sequence ID" value="NZ_BONT01000081.1"/>
</dbReference>
<evidence type="ECO:0008006" key="8">
    <source>
        <dbReference type="Google" id="ProtNLM"/>
    </source>
</evidence>
<dbReference type="CDD" id="cd00882">
    <property type="entry name" value="Ras_like_GTPase"/>
    <property type="match status" value="1"/>
</dbReference>
<dbReference type="InterPro" id="IPR052705">
    <property type="entry name" value="Gliding_Motility_GTPase"/>
</dbReference>
<dbReference type="SUPFAM" id="SSF52540">
    <property type="entry name" value="P-loop containing nucleoside triphosphate hydrolases"/>
    <property type="match status" value="1"/>
</dbReference>
<dbReference type="AlphaFoldDB" id="A0A841FMQ2"/>
<organism evidence="6 7">
    <name type="scientific">Phytomonospora endophytica</name>
    <dbReference type="NCBI Taxonomy" id="714109"/>
    <lineage>
        <taxon>Bacteria</taxon>
        <taxon>Bacillati</taxon>
        <taxon>Actinomycetota</taxon>
        <taxon>Actinomycetes</taxon>
        <taxon>Micromonosporales</taxon>
        <taxon>Micromonosporaceae</taxon>
        <taxon>Phytomonospora</taxon>
    </lineage>
</organism>
<dbReference type="PANTHER" id="PTHR42708">
    <property type="entry name" value="ATP/GTP-BINDING PROTEIN-RELATED"/>
    <property type="match status" value="1"/>
</dbReference>
<sequence length="219" mass="23174">MASRVSGRGAALHRLCGRGRVKTPASVGKLVVVGGPATGKSTLINTVSDVGTVAAEAAVSASPTRGTTVAMDFGRITVDNEYVYLFGTPGQPRFRFMWDRLAHGAGGAVLVADPRRIADSAPARAYLTRRGLPFVVLVNRFDDAPVPPPRRVRSDLGVTPAVRVLSCDARVRPAALRALASTLAHFRSGSRTATASVPPHPRDFRCGHPLTPPTSREHP</sequence>
<reference evidence="6 7" key="1">
    <citation type="submission" date="2020-08" db="EMBL/GenBank/DDBJ databases">
        <title>Genomic Encyclopedia of Type Strains, Phase IV (KMG-IV): sequencing the most valuable type-strain genomes for metagenomic binning, comparative biology and taxonomic classification.</title>
        <authorList>
            <person name="Goeker M."/>
        </authorList>
    </citation>
    <scope>NUCLEOTIDE SEQUENCE [LARGE SCALE GENOMIC DNA]</scope>
    <source>
        <strain evidence="6 7">YIM 65646</strain>
    </source>
</reference>
<dbReference type="PANTHER" id="PTHR42708:SF1">
    <property type="entry name" value="GLIDING MOTILITY PROTEIN MGLA"/>
    <property type="match status" value="1"/>
</dbReference>
<evidence type="ECO:0000313" key="6">
    <source>
        <dbReference type="EMBL" id="MBB6037295.1"/>
    </source>
</evidence>
<protein>
    <recommendedName>
        <fullName evidence="8">ATP-binding protein</fullName>
    </recommendedName>
</protein>
<evidence type="ECO:0000256" key="4">
    <source>
        <dbReference type="ARBA" id="ARBA00023134"/>
    </source>
</evidence>
<dbReference type="InterPro" id="IPR004130">
    <property type="entry name" value="Gpn"/>
</dbReference>
<evidence type="ECO:0000256" key="1">
    <source>
        <dbReference type="ARBA" id="ARBA00005290"/>
    </source>
</evidence>
<dbReference type="Pfam" id="PF03029">
    <property type="entry name" value="ATP_bind_1"/>
    <property type="match status" value="1"/>
</dbReference>
<evidence type="ECO:0000256" key="2">
    <source>
        <dbReference type="ARBA" id="ARBA00022741"/>
    </source>
</evidence>
<dbReference type="InterPro" id="IPR027417">
    <property type="entry name" value="P-loop_NTPase"/>
</dbReference>
<comment type="similarity">
    <text evidence="1">Belongs to the GPN-loop GTPase family.</text>
</comment>